<dbReference type="KEGG" id="spar:SPRG_09307"/>
<evidence type="ECO:0000256" key="4">
    <source>
        <dbReference type="PROSITE-ProRule" id="PRU10141"/>
    </source>
</evidence>
<dbReference type="PROSITE" id="PS00108">
    <property type="entry name" value="PROTEIN_KINASE_ST"/>
    <property type="match status" value="1"/>
</dbReference>
<keyword evidence="8" id="KW-0418">Kinase</keyword>
<feature type="domain" description="Protein kinase" evidence="7">
    <location>
        <begin position="224"/>
        <end position="486"/>
    </location>
</feature>
<dbReference type="Gene3D" id="1.10.510.10">
    <property type="entry name" value="Transferase(Phosphotransferase) domain 1"/>
    <property type="match status" value="1"/>
</dbReference>
<dbReference type="SUPFAM" id="SSF56112">
    <property type="entry name" value="Protein kinase-like (PK-like)"/>
    <property type="match status" value="1"/>
</dbReference>
<dbReference type="InterPro" id="IPR000719">
    <property type="entry name" value="Prot_kinase_dom"/>
</dbReference>
<evidence type="ECO:0000256" key="3">
    <source>
        <dbReference type="ARBA" id="ARBA00022840"/>
    </source>
</evidence>
<dbReference type="InterPro" id="IPR017441">
    <property type="entry name" value="Protein_kinase_ATP_BS"/>
</dbReference>
<feature type="transmembrane region" description="Helical" evidence="6">
    <location>
        <begin position="139"/>
        <end position="162"/>
    </location>
</feature>
<keyword evidence="9" id="KW-1185">Reference proteome</keyword>
<dbReference type="PANTHER" id="PTHR44329:SF214">
    <property type="entry name" value="PROTEIN KINASE DOMAIN-CONTAINING PROTEIN"/>
    <property type="match status" value="1"/>
</dbReference>
<keyword evidence="3 4" id="KW-0067">ATP-binding</keyword>
<dbReference type="GO" id="GO:0005524">
    <property type="term" value="F:ATP binding"/>
    <property type="evidence" value="ECO:0007669"/>
    <property type="project" value="UniProtKB-UniRule"/>
</dbReference>
<dbReference type="OrthoDB" id="4062651at2759"/>
<keyword evidence="6" id="KW-1133">Transmembrane helix</keyword>
<dbReference type="GeneID" id="24131478"/>
<feature type="region of interest" description="Disordered" evidence="5">
    <location>
        <begin position="172"/>
        <end position="198"/>
    </location>
</feature>
<dbReference type="InterPro" id="IPR051681">
    <property type="entry name" value="Ser/Thr_Kinases-Pseudokinases"/>
</dbReference>
<keyword evidence="6" id="KW-0472">Membrane</keyword>
<evidence type="ECO:0000313" key="9">
    <source>
        <dbReference type="Proteomes" id="UP000030745"/>
    </source>
</evidence>
<name>A0A067C3S1_SAPPC</name>
<keyword evidence="2 4" id="KW-0547">Nucleotide-binding</keyword>
<dbReference type="SMART" id="SM00220">
    <property type="entry name" value="S_TKc"/>
    <property type="match status" value="1"/>
</dbReference>
<feature type="binding site" evidence="4">
    <location>
        <position position="251"/>
    </location>
    <ligand>
        <name>ATP</name>
        <dbReference type="ChEBI" id="CHEBI:30616"/>
    </ligand>
</feature>
<protein>
    <submittedName>
        <fullName evidence="8">TKL protein kinase</fullName>
    </submittedName>
</protein>
<dbReference type="Gene3D" id="3.30.200.20">
    <property type="entry name" value="Phosphorylase Kinase, domain 1"/>
    <property type="match status" value="1"/>
</dbReference>
<dbReference type="GO" id="GO:0004674">
    <property type="term" value="F:protein serine/threonine kinase activity"/>
    <property type="evidence" value="ECO:0007669"/>
    <property type="project" value="UniProtKB-KW"/>
</dbReference>
<dbReference type="AlphaFoldDB" id="A0A067C3S1"/>
<organism evidence="8 9">
    <name type="scientific">Saprolegnia parasitica (strain CBS 223.65)</name>
    <dbReference type="NCBI Taxonomy" id="695850"/>
    <lineage>
        <taxon>Eukaryota</taxon>
        <taxon>Sar</taxon>
        <taxon>Stramenopiles</taxon>
        <taxon>Oomycota</taxon>
        <taxon>Saprolegniomycetes</taxon>
        <taxon>Saprolegniales</taxon>
        <taxon>Saprolegniaceae</taxon>
        <taxon>Saprolegnia</taxon>
    </lineage>
</organism>
<gene>
    <name evidence="8" type="ORF">SPRG_09307</name>
</gene>
<evidence type="ECO:0000256" key="6">
    <source>
        <dbReference type="SAM" id="Phobius"/>
    </source>
</evidence>
<dbReference type="STRING" id="695850.A0A067C3S1"/>
<evidence type="ECO:0000313" key="8">
    <source>
        <dbReference type="EMBL" id="KDO25158.1"/>
    </source>
</evidence>
<sequence>MTSRRRSLPNNNLTEIIGQDWTSMSLLVLFENPLHTFAFVELSSAFTFFNCEQCNLTNLTVSHSTFDVLKQLPQWNGGDEKFYGYTMDHSVHPDAVACNALNGSIKMLWKTFTETINACVIPDAVAPSPPTDANADFRLGMYCGIGATLGVLLVVLGGVLLWHRHRSASLHDVEHTQDTATDAHMPSQPRRRRPRRAFREREVGPELDIAALRPYKLALHDLTTVSQQPLGAGSFGEVWLGRYKTQLVAIKRVTSKSKKHVASFIDEIKLVASLDHDCIVAFVGASWRRPIDVECVIEYMDEGDLRSYLGKHSSAVFTWDAKLDSIASVVKGLVYLHSGDPPIIHRDLKSRNVLLDAVKGTKLTDFGVARGCDDDDDVMTNCIGTYQWMAPEIILGTFYNTSADVYSFGVLLSEYSTHDVPYANMVHPASQAPYSLQNILSLVATGSLRPRFETTEMPRWLLKLALACMEGAPEDRPSMREIHNVFVEVQQTGQPPPSLRVHYPLV</sequence>
<dbReference type="EMBL" id="KK583235">
    <property type="protein sequence ID" value="KDO25158.1"/>
    <property type="molecule type" value="Genomic_DNA"/>
</dbReference>
<dbReference type="InterPro" id="IPR001245">
    <property type="entry name" value="Ser-Thr/Tyr_kinase_cat_dom"/>
</dbReference>
<dbReference type="PRINTS" id="PR00109">
    <property type="entry name" value="TYRKINASE"/>
</dbReference>
<keyword evidence="6" id="KW-0812">Transmembrane</keyword>
<dbReference type="InterPro" id="IPR008271">
    <property type="entry name" value="Ser/Thr_kinase_AS"/>
</dbReference>
<evidence type="ECO:0000256" key="1">
    <source>
        <dbReference type="ARBA" id="ARBA00022527"/>
    </source>
</evidence>
<accession>A0A067C3S1</accession>
<dbReference type="InterPro" id="IPR011009">
    <property type="entry name" value="Kinase-like_dom_sf"/>
</dbReference>
<dbReference type="VEuPathDB" id="FungiDB:SPRG_09307"/>
<evidence type="ECO:0000256" key="2">
    <source>
        <dbReference type="ARBA" id="ARBA00022741"/>
    </source>
</evidence>
<keyword evidence="1" id="KW-0723">Serine/threonine-protein kinase</keyword>
<dbReference type="PROSITE" id="PS00107">
    <property type="entry name" value="PROTEIN_KINASE_ATP"/>
    <property type="match status" value="1"/>
</dbReference>
<evidence type="ECO:0000256" key="5">
    <source>
        <dbReference type="SAM" id="MobiDB-lite"/>
    </source>
</evidence>
<proteinExistence type="predicted"/>
<reference evidence="8 9" key="1">
    <citation type="journal article" date="2013" name="PLoS Genet.">
        <title>Distinctive expansion of potential virulence genes in the genome of the oomycete fish pathogen Saprolegnia parasitica.</title>
        <authorList>
            <person name="Jiang R.H."/>
            <person name="de Bruijn I."/>
            <person name="Haas B.J."/>
            <person name="Belmonte R."/>
            <person name="Lobach L."/>
            <person name="Christie J."/>
            <person name="van den Ackerveken G."/>
            <person name="Bottin A."/>
            <person name="Bulone V."/>
            <person name="Diaz-Moreno S.M."/>
            <person name="Dumas B."/>
            <person name="Fan L."/>
            <person name="Gaulin E."/>
            <person name="Govers F."/>
            <person name="Grenville-Briggs L.J."/>
            <person name="Horner N.R."/>
            <person name="Levin J.Z."/>
            <person name="Mammella M."/>
            <person name="Meijer H.J."/>
            <person name="Morris P."/>
            <person name="Nusbaum C."/>
            <person name="Oome S."/>
            <person name="Phillips A.J."/>
            <person name="van Rooyen D."/>
            <person name="Rzeszutek E."/>
            <person name="Saraiva M."/>
            <person name="Secombes C.J."/>
            <person name="Seidl M.F."/>
            <person name="Snel B."/>
            <person name="Stassen J.H."/>
            <person name="Sykes S."/>
            <person name="Tripathy S."/>
            <person name="van den Berg H."/>
            <person name="Vega-Arreguin J.C."/>
            <person name="Wawra S."/>
            <person name="Young S.K."/>
            <person name="Zeng Q."/>
            <person name="Dieguez-Uribeondo J."/>
            <person name="Russ C."/>
            <person name="Tyler B.M."/>
            <person name="van West P."/>
        </authorList>
    </citation>
    <scope>NUCLEOTIDE SEQUENCE [LARGE SCALE GENOMIC DNA]</scope>
    <source>
        <strain evidence="8 9">CBS 223.65</strain>
    </source>
</reference>
<dbReference type="PANTHER" id="PTHR44329">
    <property type="entry name" value="SERINE/THREONINE-PROTEIN KINASE TNNI3K-RELATED"/>
    <property type="match status" value="1"/>
</dbReference>
<dbReference type="Pfam" id="PF07714">
    <property type="entry name" value="PK_Tyr_Ser-Thr"/>
    <property type="match status" value="1"/>
</dbReference>
<dbReference type="Proteomes" id="UP000030745">
    <property type="component" value="Unassembled WGS sequence"/>
</dbReference>
<dbReference type="RefSeq" id="XP_012204226.1">
    <property type="nucleotide sequence ID" value="XM_012348836.1"/>
</dbReference>
<dbReference type="PROSITE" id="PS50011">
    <property type="entry name" value="PROTEIN_KINASE_DOM"/>
    <property type="match status" value="1"/>
</dbReference>
<keyword evidence="8" id="KW-0808">Transferase</keyword>
<evidence type="ECO:0000259" key="7">
    <source>
        <dbReference type="PROSITE" id="PS50011"/>
    </source>
</evidence>